<evidence type="ECO:0000313" key="2">
    <source>
        <dbReference type="EMBL" id="MCL1123260.1"/>
    </source>
</evidence>
<gene>
    <name evidence="2" type="ORF">L2764_01875</name>
</gene>
<evidence type="ECO:0000259" key="1">
    <source>
        <dbReference type="Pfam" id="PF08840"/>
    </source>
</evidence>
<proteinExistence type="predicted"/>
<sequence length="311" mass="34630">MKLFTSFTKWILLALLALLILFTAYHSYLRVRPNAVNLPEHHGKVHSELNLSQGNQQPLIVYLGGEETHHHWNSDASMGPKKRQAITNQGYALLTLDYFGKDGTPKLLDRIDLAGVHEAIIDAANHPQINQNCIAIIGVSKGAELALSLGSHYSDIKAVAGIVPSNVVFAGLTNTMATSSFSINGQQIPFVPVSAHSVLTYFTHDLKSSIEIMLEDEEAVENAAIRVENINGPVLFISAINDMHWPSTEMSEKMMERLRDNDFPYHFEHITSAGEHGAWMSQDDKIYDFFEEHLITKNPSNCSRNAKIAMH</sequence>
<accession>A0ABT0L6G8</accession>
<dbReference type="PANTHER" id="PTHR10824:SF4">
    <property type="entry name" value="ACYL-COENZYME A THIOESTERASE 1-LIKE"/>
    <property type="match status" value="1"/>
</dbReference>
<dbReference type="Pfam" id="PF08840">
    <property type="entry name" value="BAAT_C"/>
    <property type="match status" value="1"/>
</dbReference>
<dbReference type="Proteomes" id="UP001203423">
    <property type="component" value="Unassembled WGS sequence"/>
</dbReference>
<dbReference type="InterPro" id="IPR029058">
    <property type="entry name" value="AB_hydrolase_fold"/>
</dbReference>
<dbReference type="EMBL" id="JAKIKS010000004">
    <property type="protein sequence ID" value="MCL1123260.1"/>
    <property type="molecule type" value="Genomic_DNA"/>
</dbReference>
<dbReference type="Gene3D" id="3.40.50.1820">
    <property type="entry name" value="alpha/beta hydrolase"/>
    <property type="match status" value="1"/>
</dbReference>
<dbReference type="SUPFAM" id="SSF53474">
    <property type="entry name" value="alpha/beta-Hydrolases"/>
    <property type="match status" value="1"/>
</dbReference>
<feature type="domain" description="BAAT/Acyl-CoA thioester hydrolase C-terminal" evidence="1">
    <location>
        <begin position="118"/>
        <end position="270"/>
    </location>
</feature>
<dbReference type="InterPro" id="IPR014940">
    <property type="entry name" value="BAAT_C"/>
</dbReference>
<comment type="caution">
    <text evidence="2">The sequence shown here is derived from an EMBL/GenBank/DDBJ whole genome shotgun (WGS) entry which is preliminary data.</text>
</comment>
<dbReference type="PANTHER" id="PTHR10824">
    <property type="entry name" value="ACYL-COENZYME A THIOESTERASE-RELATED"/>
    <property type="match status" value="1"/>
</dbReference>
<keyword evidence="3" id="KW-1185">Reference proteome</keyword>
<reference evidence="2 3" key="1">
    <citation type="submission" date="2022-01" db="EMBL/GenBank/DDBJ databases">
        <title>Whole genome-based taxonomy of the Shewanellaceae.</title>
        <authorList>
            <person name="Martin-Rodriguez A.J."/>
        </authorList>
    </citation>
    <scope>NUCLEOTIDE SEQUENCE [LARGE SCALE GENOMIC DNA]</scope>
    <source>
        <strain evidence="2 3">DSM 17177</strain>
    </source>
</reference>
<dbReference type="RefSeq" id="WP_248938548.1">
    <property type="nucleotide sequence ID" value="NZ_JAKIKS010000004.1"/>
</dbReference>
<organism evidence="2 3">
    <name type="scientific">Shewanella surugensis</name>
    <dbReference type="NCBI Taxonomy" id="212020"/>
    <lineage>
        <taxon>Bacteria</taxon>
        <taxon>Pseudomonadati</taxon>
        <taxon>Pseudomonadota</taxon>
        <taxon>Gammaproteobacteria</taxon>
        <taxon>Alteromonadales</taxon>
        <taxon>Shewanellaceae</taxon>
        <taxon>Shewanella</taxon>
    </lineage>
</organism>
<protein>
    <recommendedName>
        <fullName evidence="1">BAAT/Acyl-CoA thioester hydrolase C-terminal domain-containing protein</fullName>
    </recommendedName>
</protein>
<evidence type="ECO:0000313" key="3">
    <source>
        <dbReference type="Proteomes" id="UP001203423"/>
    </source>
</evidence>
<name>A0ABT0L6G8_9GAMM</name>